<evidence type="ECO:0000313" key="2">
    <source>
        <dbReference type="Proteomes" id="UP001168821"/>
    </source>
</evidence>
<sequence>MIELYSRQNLNFACGESERARRSRGSRTLGDIYQGRYFLTRCNLFGKAFQCSHFFAWIDFSFSASEWFSGKDKAPTATPSRSLPSLDTTDMYYTLDFSESQSSPLIQ</sequence>
<keyword evidence="2" id="KW-1185">Reference proteome</keyword>
<protein>
    <submittedName>
        <fullName evidence="1">Uncharacterized protein</fullName>
    </submittedName>
</protein>
<proteinExistence type="predicted"/>
<gene>
    <name evidence="1" type="ORF">Zmor_003193</name>
</gene>
<dbReference type="Proteomes" id="UP001168821">
    <property type="component" value="Unassembled WGS sequence"/>
</dbReference>
<comment type="caution">
    <text evidence="1">The sequence shown here is derived from an EMBL/GenBank/DDBJ whole genome shotgun (WGS) entry which is preliminary data.</text>
</comment>
<organism evidence="1 2">
    <name type="scientific">Zophobas morio</name>
    <dbReference type="NCBI Taxonomy" id="2755281"/>
    <lineage>
        <taxon>Eukaryota</taxon>
        <taxon>Metazoa</taxon>
        <taxon>Ecdysozoa</taxon>
        <taxon>Arthropoda</taxon>
        <taxon>Hexapoda</taxon>
        <taxon>Insecta</taxon>
        <taxon>Pterygota</taxon>
        <taxon>Neoptera</taxon>
        <taxon>Endopterygota</taxon>
        <taxon>Coleoptera</taxon>
        <taxon>Polyphaga</taxon>
        <taxon>Cucujiformia</taxon>
        <taxon>Tenebrionidae</taxon>
        <taxon>Zophobas</taxon>
    </lineage>
</organism>
<dbReference type="EMBL" id="JALNTZ010000010">
    <property type="protein sequence ID" value="KAJ3639860.1"/>
    <property type="molecule type" value="Genomic_DNA"/>
</dbReference>
<accession>A0AA38M128</accession>
<reference evidence="1" key="1">
    <citation type="journal article" date="2023" name="G3 (Bethesda)">
        <title>Whole genome assemblies of Zophobas morio and Tenebrio molitor.</title>
        <authorList>
            <person name="Kaur S."/>
            <person name="Stinson S.A."/>
            <person name="diCenzo G.C."/>
        </authorList>
    </citation>
    <scope>NUCLEOTIDE SEQUENCE</scope>
    <source>
        <strain evidence="1">QUZm001</strain>
    </source>
</reference>
<dbReference type="AlphaFoldDB" id="A0AA38M128"/>
<evidence type="ECO:0000313" key="1">
    <source>
        <dbReference type="EMBL" id="KAJ3639860.1"/>
    </source>
</evidence>
<name>A0AA38M128_9CUCU</name>